<dbReference type="GO" id="GO:0005739">
    <property type="term" value="C:mitochondrion"/>
    <property type="evidence" value="ECO:0007669"/>
    <property type="project" value="TreeGrafter"/>
</dbReference>
<protein>
    <submittedName>
        <fullName evidence="2">Regulator of microtubule dynamics protein 1</fullName>
    </submittedName>
</protein>
<dbReference type="EMBL" id="JI171879">
    <property type="protein sequence ID" value="ADY45443.1"/>
    <property type="molecule type" value="mRNA"/>
</dbReference>
<dbReference type="AlphaFoldDB" id="F1L5N9"/>
<reference evidence="2" key="1">
    <citation type="journal article" date="2011" name="Genome Res.">
        <title>Deep small RNA sequencing from the nematode Ascaris reveals conservation, functional diversification, and novel developmental profiles.</title>
        <authorList>
            <person name="Wang J."/>
            <person name="Czech B."/>
            <person name="Crunk A."/>
            <person name="Wallace A."/>
            <person name="Mitreva M."/>
            <person name="Hannon G.J."/>
            <person name="Davis R.E."/>
        </authorList>
    </citation>
    <scope>NUCLEOTIDE SEQUENCE</scope>
</reference>
<organism evidence="2">
    <name type="scientific">Ascaris suum</name>
    <name type="common">Pig roundworm</name>
    <name type="synonym">Ascaris lumbricoides</name>
    <dbReference type="NCBI Taxonomy" id="6253"/>
    <lineage>
        <taxon>Eukaryota</taxon>
        <taxon>Metazoa</taxon>
        <taxon>Ecdysozoa</taxon>
        <taxon>Nematoda</taxon>
        <taxon>Chromadorea</taxon>
        <taxon>Rhabditida</taxon>
        <taxon>Spirurina</taxon>
        <taxon>Ascaridomorpha</taxon>
        <taxon>Ascaridoidea</taxon>
        <taxon>Ascarididae</taxon>
        <taxon>Ascaris</taxon>
    </lineage>
</organism>
<dbReference type="Pfam" id="PF21033">
    <property type="entry name" value="RMD1-3"/>
    <property type="match status" value="1"/>
</dbReference>
<proteinExistence type="evidence at transcript level"/>
<evidence type="ECO:0000313" key="2">
    <source>
        <dbReference type="EMBL" id="ADY45443.1"/>
    </source>
</evidence>
<dbReference type="GO" id="GO:0097431">
    <property type="term" value="C:mitotic spindle pole"/>
    <property type="evidence" value="ECO:0007669"/>
    <property type="project" value="TreeGrafter"/>
</dbReference>
<keyword evidence="1" id="KW-1133">Transmembrane helix</keyword>
<dbReference type="GO" id="GO:0008017">
    <property type="term" value="F:microtubule binding"/>
    <property type="evidence" value="ECO:0007669"/>
    <property type="project" value="TreeGrafter"/>
</dbReference>
<feature type="transmembrane region" description="Helical" evidence="1">
    <location>
        <begin position="12"/>
        <end position="34"/>
    </location>
</feature>
<sequence length="401" mass="44771">MTLGSFIMANKLGIAVVAAGGTVAAIGVVIYANVQDNRKSDRLHYDEQLNAIRNELSALCSEVSKLRAAMNAGVEVCAAEGLSDGNMRALAGTDRLTVNKGKGVMHAPSAQSLSSDGDFMDALDALEAGILMFTDEQLDEYYSYSRFLHTFIHYHHKMPPLSLKECTLVSFARVDDLLEKSNEQQNAYDELKKMYDSDDSLKVNTELLWRLARACHALANTVDQKNPTKKAILIEGREYATEAYKLDENNFNVLKWVAVLTGSLTDYLGTQAKIEQGHLFKKYLDKAIAMQPTERTLLHMRGRFAFSVANLSWLERKAAAAFFTAVPQATVDDALEDFLAAEELEPGSWLENLYYLVQCFLAKKDKESAVKYMKIAEQVIPKDDADRQMMSEIKTLLVKYS</sequence>
<dbReference type="InterPro" id="IPR049039">
    <property type="entry name" value="RMD1-3_a_helical_rpt"/>
</dbReference>
<dbReference type="InterPro" id="IPR011990">
    <property type="entry name" value="TPR-like_helical_dom_sf"/>
</dbReference>
<dbReference type="Gene3D" id="1.25.40.10">
    <property type="entry name" value="Tetratricopeptide repeat domain"/>
    <property type="match status" value="1"/>
</dbReference>
<evidence type="ECO:0000256" key="1">
    <source>
        <dbReference type="SAM" id="Phobius"/>
    </source>
</evidence>
<dbReference type="SUPFAM" id="SSF48452">
    <property type="entry name" value="TPR-like"/>
    <property type="match status" value="1"/>
</dbReference>
<accession>F1L5N9</accession>
<dbReference type="PANTHER" id="PTHR16056:SF20">
    <property type="entry name" value="C2H2-TYPE DOMAIN-CONTAINING PROTEIN-RELATED"/>
    <property type="match status" value="1"/>
</dbReference>
<keyword evidence="1" id="KW-0472">Membrane</keyword>
<keyword evidence="1" id="KW-0812">Transmembrane</keyword>
<dbReference type="GO" id="GO:0005876">
    <property type="term" value="C:spindle microtubule"/>
    <property type="evidence" value="ECO:0007669"/>
    <property type="project" value="TreeGrafter"/>
</dbReference>
<name>F1L5N9_ASCSU</name>
<dbReference type="PANTHER" id="PTHR16056">
    <property type="entry name" value="REGULATOR OF MICROTUBULE DYNAMICS PROTEIN"/>
    <property type="match status" value="1"/>
</dbReference>